<sequence length="472" mass="53004">MPIKCKERERIVASGHVGVPALPVSAVRGFTCFRCFSPPPGKLYRCLGCKRAGYCSKECQKLDWAYLHKKLCKPLREANQCELDFYQDKRSWEQYSNDQMKIVRQVSAAAGHADAYNIVQGQPYCINCHRSGIQLAQLDIALDACADCRLVSSCNKCQATHPQSVCDAYKAFYNLEQFRISLFEDVGDTSVITCTEPPRTTHKLLKTCSGWYDYYVNISDKGEIRDSITPDFSRLTAATCNLSPEQHEFEERRRMFLIQASDNLTMPLTIVAALEDLSLTTKTSLSIHLLGATGREFLAINTYEEILHLLPALNSLSITAIGPAAWLNNAATSGFQPMGALPCCDTCRAQSRQRSLSSYKGLYHDFASTTSYSLPDLVVAFNSGHVDGDDADTAWRDTIKMIIESGCPALFTTYNAREARSEQALLHLLGARFVVAPEENVWRGMAPQPEFLDREFEMWVQNSWRYIIQGRE</sequence>
<organism evidence="6 7">
    <name type="scientific">Pseudovirgaria hyperparasitica</name>
    <dbReference type="NCBI Taxonomy" id="470096"/>
    <lineage>
        <taxon>Eukaryota</taxon>
        <taxon>Fungi</taxon>
        <taxon>Dikarya</taxon>
        <taxon>Ascomycota</taxon>
        <taxon>Pezizomycotina</taxon>
        <taxon>Dothideomycetes</taxon>
        <taxon>Dothideomycetes incertae sedis</taxon>
        <taxon>Acrospermales</taxon>
        <taxon>Acrospermaceae</taxon>
        <taxon>Pseudovirgaria</taxon>
    </lineage>
</organism>
<keyword evidence="1" id="KW-0479">Metal-binding</keyword>
<evidence type="ECO:0000256" key="1">
    <source>
        <dbReference type="ARBA" id="ARBA00022723"/>
    </source>
</evidence>
<dbReference type="EMBL" id="ML996582">
    <property type="protein sequence ID" value="KAF2754040.1"/>
    <property type="molecule type" value="Genomic_DNA"/>
</dbReference>
<evidence type="ECO:0000313" key="6">
    <source>
        <dbReference type="EMBL" id="KAF2754040.1"/>
    </source>
</evidence>
<dbReference type="Pfam" id="PF01753">
    <property type="entry name" value="zf-MYND"/>
    <property type="match status" value="1"/>
</dbReference>
<proteinExistence type="predicted"/>
<evidence type="ECO:0000259" key="5">
    <source>
        <dbReference type="PROSITE" id="PS50865"/>
    </source>
</evidence>
<evidence type="ECO:0000313" key="7">
    <source>
        <dbReference type="Proteomes" id="UP000799437"/>
    </source>
</evidence>
<evidence type="ECO:0000256" key="3">
    <source>
        <dbReference type="ARBA" id="ARBA00022833"/>
    </source>
</evidence>
<reference evidence="6" key="1">
    <citation type="journal article" date="2020" name="Stud. Mycol.">
        <title>101 Dothideomycetes genomes: a test case for predicting lifestyles and emergence of pathogens.</title>
        <authorList>
            <person name="Haridas S."/>
            <person name="Albert R."/>
            <person name="Binder M."/>
            <person name="Bloem J."/>
            <person name="Labutti K."/>
            <person name="Salamov A."/>
            <person name="Andreopoulos B."/>
            <person name="Baker S."/>
            <person name="Barry K."/>
            <person name="Bills G."/>
            <person name="Bluhm B."/>
            <person name="Cannon C."/>
            <person name="Castanera R."/>
            <person name="Culley D."/>
            <person name="Daum C."/>
            <person name="Ezra D."/>
            <person name="Gonzalez J."/>
            <person name="Henrissat B."/>
            <person name="Kuo A."/>
            <person name="Liang C."/>
            <person name="Lipzen A."/>
            <person name="Lutzoni F."/>
            <person name="Magnuson J."/>
            <person name="Mondo S."/>
            <person name="Nolan M."/>
            <person name="Ohm R."/>
            <person name="Pangilinan J."/>
            <person name="Park H.-J."/>
            <person name="Ramirez L."/>
            <person name="Alfaro M."/>
            <person name="Sun H."/>
            <person name="Tritt A."/>
            <person name="Yoshinaga Y."/>
            <person name="Zwiers L.-H."/>
            <person name="Turgeon B."/>
            <person name="Goodwin S."/>
            <person name="Spatafora J."/>
            <person name="Crous P."/>
            <person name="Grigoriev I."/>
        </authorList>
    </citation>
    <scope>NUCLEOTIDE SEQUENCE</scope>
    <source>
        <strain evidence="6">CBS 121739</strain>
    </source>
</reference>
<evidence type="ECO:0000256" key="4">
    <source>
        <dbReference type="PROSITE-ProRule" id="PRU00134"/>
    </source>
</evidence>
<dbReference type="GeneID" id="54485851"/>
<dbReference type="AlphaFoldDB" id="A0A6A6VWM1"/>
<dbReference type="SUPFAM" id="SSF144232">
    <property type="entry name" value="HIT/MYND zinc finger-like"/>
    <property type="match status" value="1"/>
</dbReference>
<dbReference type="RefSeq" id="XP_033596491.1">
    <property type="nucleotide sequence ID" value="XM_033744797.1"/>
</dbReference>
<dbReference type="Proteomes" id="UP000799437">
    <property type="component" value="Unassembled WGS sequence"/>
</dbReference>
<dbReference type="PANTHER" id="PTHR46920:SF1">
    <property type="entry name" value="PROTEIN MSS51 HOMOLOG, MITOCHONDRIAL-RELATED"/>
    <property type="match status" value="1"/>
</dbReference>
<feature type="domain" description="MYND-type" evidence="5">
    <location>
        <begin position="32"/>
        <end position="72"/>
    </location>
</feature>
<dbReference type="GO" id="GO:0008270">
    <property type="term" value="F:zinc ion binding"/>
    <property type="evidence" value="ECO:0007669"/>
    <property type="project" value="UniProtKB-KW"/>
</dbReference>
<name>A0A6A6VWM1_9PEZI</name>
<dbReference type="Pfam" id="PF20179">
    <property type="entry name" value="MSS51_C"/>
    <property type="match status" value="1"/>
</dbReference>
<dbReference type="InterPro" id="IPR052839">
    <property type="entry name" value="Mito_gene_expr_regulator"/>
</dbReference>
<dbReference type="OrthoDB" id="432970at2759"/>
<dbReference type="InterPro" id="IPR002893">
    <property type="entry name" value="Znf_MYND"/>
</dbReference>
<gene>
    <name evidence="6" type="ORF">EJ05DRAFT_480038</name>
</gene>
<dbReference type="InterPro" id="IPR046824">
    <property type="entry name" value="Mss51-like_C"/>
</dbReference>
<keyword evidence="2 4" id="KW-0863">Zinc-finger</keyword>
<accession>A0A6A6VWM1</accession>
<protein>
    <recommendedName>
        <fullName evidence="5">MYND-type domain-containing protein</fullName>
    </recommendedName>
</protein>
<dbReference type="PROSITE" id="PS50865">
    <property type="entry name" value="ZF_MYND_2"/>
    <property type="match status" value="1"/>
</dbReference>
<dbReference type="PROSITE" id="PS01360">
    <property type="entry name" value="ZF_MYND_1"/>
    <property type="match status" value="1"/>
</dbReference>
<keyword evidence="7" id="KW-1185">Reference proteome</keyword>
<keyword evidence="3" id="KW-0862">Zinc</keyword>
<evidence type="ECO:0000256" key="2">
    <source>
        <dbReference type="ARBA" id="ARBA00022771"/>
    </source>
</evidence>
<dbReference type="Gene3D" id="6.10.140.2220">
    <property type="match status" value="1"/>
</dbReference>
<dbReference type="PANTHER" id="PTHR46920">
    <property type="match status" value="1"/>
</dbReference>